<gene>
    <name evidence="2" type="primary">thiS</name>
    <name evidence="2" type="ORF">G4D64_08350</name>
    <name evidence="1" type="ORF">H1Z61_08955</name>
</gene>
<evidence type="ECO:0000313" key="1">
    <source>
        <dbReference type="EMBL" id="MBA4537267.1"/>
    </source>
</evidence>
<dbReference type="InterPro" id="IPR010035">
    <property type="entry name" value="Thi_S"/>
</dbReference>
<dbReference type="RefSeq" id="WP_163241914.1">
    <property type="nucleotide sequence ID" value="NZ_CP082780.1"/>
</dbReference>
<dbReference type="Pfam" id="PF02597">
    <property type="entry name" value="ThiS"/>
    <property type="match status" value="1"/>
</dbReference>
<dbReference type="PANTHER" id="PTHR34472:SF1">
    <property type="entry name" value="SULFUR CARRIER PROTEIN THIS"/>
    <property type="match status" value="1"/>
</dbReference>
<dbReference type="PANTHER" id="PTHR34472">
    <property type="entry name" value="SULFUR CARRIER PROTEIN THIS"/>
    <property type="match status" value="1"/>
</dbReference>
<accession>A0A6B3W1V7</accession>
<dbReference type="InterPro" id="IPR016155">
    <property type="entry name" value="Mopterin_synth/thiamin_S_b"/>
</dbReference>
<dbReference type="EMBL" id="JAAIWN010000016">
    <property type="protein sequence ID" value="NEY81524.1"/>
    <property type="molecule type" value="Genomic_DNA"/>
</dbReference>
<dbReference type="Gene3D" id="3.10.20.30">
    <property type="match status" value="1"/>
</dbReference>
<evidence type="ECO:0000313" key="3">
    <source>
        <dbReference type="Proteomes" id="UP000472971"/>
    </source>
</evidence>
<dbReference type="InterPro" id="IPR003749">
    <property type="entry name" value="ThiS/MoaD-like"/>
</dbReference>
<dbReference type="AlphaFoldDB" id="A0A6B3W1V7"/>
<proteinExistence type="predicted"/>
<dbReference type="Proteomes" id="UP000472971">
    <property type="component" value="Unassembled WGS sequence"/>
</dbReference>
<sequence>MNLLINGSIIQIPKNVNTIAEVIQYFFTDKPVIIVEHNGEILNKDVHSTREVGDGDKLELVHFVGGG</sequence>
<organism evidence="2 3">
    <name type="scientific">Bacillus aquiflavi</name>
    <dbReference type="NCBI Taxonomy" id="2672567"/>
    <lineage>
        <taxon>Bacteria</taxon>
        <taxon>Bacillati</taxon>
        <taxon>Bacillota</taxon>
        <taxon>Bacilli</taxon>
        <taxon>Bacillales</taxon>
        <taxon>Bacillaceae</taxon>
        <taxon>Bacillus</taxon>
    </lineage>
</organism>
<dbReference type="EMBL" id="JACEIO010000018">
    <property type="protein sequence ID" value="MBA4537267.1"/>
    <property type="molecule type" value="Genomic_DNA"/>
</dbReference>
<protein>
    <submittedName>
        <fullName evidence="2">Sulfur carrier protein ThiS</fullName>
    </submittedName>
</protein>
<keyword evidence="3" id="KW-1185">Reference proteome</keyword>
<dbReference type="CDD" id="cd00565">
    <property type="entry name" value="Ubl_ThiS"/>
    <property type="match status" value="1"/>
</dbReference>
<dbReference type="InterPro" id="IPR012675">
    <property type="entry name" value="Beta-grasp_dom_sf"/>
</dbReference>
<reference evidence="2 3" key="1">
    <citation type="submission" date="2020-02" db="EMBL/GenBank/DDBJ databases">
        <title>Bacillus aquiflavi sp. nov., isolated from yellow water of strong flavor Chinese baijiu in Yibin region of China.</title>
        <authorList>
            <person name="Xie J."/>
        </authorList>
    </citation>
    <scope>NUCLEOTIDE SEQUENCE [LARGE SCALE GENOMIC DNA]</scope>
    <source>
        <strain evidence="2 3">3H-10</strain>
    </source>
</reference>
<dbReference type="Proteomes" id="UP000570010">
    <property type="component" value="Unassembled WGS sequence"/>
</dbReference>
<comment type="caution">
    <text evidence="2">The sequence shown here is derived from an EMBL/GenBank/DDBJ whole genome shotgun (WGS) entry which is preliminary data.</text>
</comment>
<name>A0A6B3W1V7_9BACI</name>
<reference evidence="1 4" key="2">
    <citation type="submission" date="2020-07" db="EMBL/GenBank/DDBJ databases">
        <authorList>
            <person name="Feng H."/>
        </authorList>
    </citation>
    <scope>NUCLEOTIDE SEQUENCE [LARGE SCALE GENOMIC DNA]</scope>
    <source>
        <strain evidence="1">S-12</strain>
        <strain evidence="4">s-12</strain>
    </source>
</reference>
<evidence type="ECO:0000313" key="2">
    <source>
        <dbReference type="EMBL" id="NEY81524.1"/>
    </source>
</evidence>
<dbReference type="SUPFAM" id="SSF54285">
    <property type="entry name" value="MoaD/ThiS"/>
    <property type="match status" value="1"/>
</dbReference>
<evidence type="ECO:0000313" key="4">
    <source>
        <dbReference type="Proteomes" id="UP000570010"/>
    </source>
</evidence>
<dbReference type="NCBIfam" id="TIGR01683">
    <property type="entry name" value="thiS"/>
    <property type="match status" value="1"/>
</dbReference>